<reference evidence="1 2" key="1">
    <citation type="submission" date="2017-11" db="EMBL/GenBank/DDBJ databases">
        <title>Comparative genomic analysis of Holospora spp., intranuclear symbionts of paramecia.</title>
        <authorList>
            <person name="Garushyants S.K."/>
            <person name="Beliavskaya A."/>
            <person name="Malko D.B."/>
            <person name="Logacheva M.D."/>
            <person name="Rautian M.S."/>
            <person name="Gelfand M.S."/>
        </authorList>
    </citation>
    <scope>NUCLEOTIDE SEQUENCE [LARGE SCALE GENOMIC DNA]</scope>
    <source>
        <strain evidence="2">02AZ16</strain>
    </source>
</reference>
<dbReference type="EMBL" id="PHHC01000002">
    <property type="protein sequence ID" value="PPE06949.1"/>
    <property type="molecule type" value="Genomic_DNA"/>
</dbReference>
<dbReference type="Proteomes" id="UP000239425">
    <property type="component" value="Unassembled WGS sequence"/>
</dbReference>
<name>A0A2S5RI00_9PROT</name>
<keyword evidence="2" id="KW-1185">Reference proteome</keyword>
<organism evidence="1 2">
    <name type="scientific">Holospora curviuscula</name>
    <dbReference type="NCBI Taxonomy" id="1082868"/>
    <lineage>
        <taxon>Bacteria</taxon>
        <taxon>Pseudomonadati</taxon>
        <taxon>Pseudomonadota</taxon>
        <taxon>Alphaproteobacteria</taxon>
        <taxon>Holosporales</taxon>
        <taxon>Holosporaceae</taxon>
        <taxon>Holospora</taxon>
    </lineage>
</organism>
<gene>
    <name evidence="1" type="ORF">HCUR_00011</name>
</gene>
<evidence type="ECO:0000313" key="1">
    <source>
        <dbReference type="EMBL" id="PPE06949.1"/>
    </source>
</evidence>
<dbReference type="AlphaFoldDB" id="A0A2S5RI00"/>
<evidence type="ECO:0000313" key="2">
    <source>
        <dbReference type="Proteomes" id="UP000239425"/>
    </source>
</evidence>
<sequence length="75" mass="8867">MMFPRQFLGNLEFFYRGTLELTLQCVKDTLLANIHSFAFFILSDIKISLFQWLHVNVGSEFVTYCCELSLFRLLH</sequence>
<proteinExistence type="predicted"/>
<comment type="caution">
    <text evidence="1">The sequence shown here is derived from an EMBL/GenBank/DDBJ whole genome shotgun (WGS) entry which is preliminary data.</text>
</comment>
<protein>
    <submittedName>
        <fullName evidence="1">Uncharacterized protein</fullName>
    </submittedName>
</protein>
<accession>A0A2S5RI00</accession>